<dbReference type="Pfam" id="PF09697">
    <property type="entry name" value="Porph_ging"/>
    <property type="match status" value="1"/>
</dbReference>
<organism evidence="1 2">
    <name type="scientific">Sphingobacterium oryzagri</name>
    <dbReference type="NCBI Taxonomy" id="3025669"/>
    <lineage>
        <taxon>Bacteria</taxon>
        <taxon>Pseudomonadati</taxon>
        <taxon>Bacteroidota</taxon>
        <taxon>Sphingobacteriia</taxon>
        <taxon>Sphingobacteriales</taxon>
        <taxon>Sphingobacteriaceae</taxon>
        <taxon>Sphingobacterium</taxon>
    </lineage>
</organism>
<gene>
    <name evidence="1" type="ORF">PQ465_14245</name>
</gene>
<evidence type="ECO:0000313" key="1">
    <source>
        <dbReference type="EMBL" id="WDF67462.1"/>
    </source>
</evidence>
<dbReference type="EMBL" id="CP117880">
    <property type="protein sequence ID" value="WDF67462.1"/>
    <property type="molecule type" value="Genomic_DNA"/>
</dbReference>
<dbReference type="Proteomes" id="UP001221558">
    <property type="component" value="Chromosome"/>
</dbReference>
<sequence>MKNYLLLLFTLTCFNHAVGQDKAIAEVHYVFKHINDTGKRDVPQKDNVVSYLGENSYYYTSRHDQLMQKDIELQKSLAGFAGNLQITINSTPILEHYIIHPAAKKTKKIQGISSTFDAYLLDDTYQSQTWDIEPDEKQIGNYNCQKATTNFAGRHYTAWFTTELPFPFGPWKLHGLPGLILEASDDKLEVVFEYAGFDKLSSPKPIVVPDFVLVSTPATFNKLRKAFQDNPQAYYASLHAAGKMDRFNQFYGIDYSTMQIDFNTSDYKPSESNNNPIELVEKK</sequence>
<protein>
    <submittedName>
        <fullName evidence="1">GLPGLI family protein</fullName>
    </submittedName>
</protein>
<proteinExistence type="predicted"/>
<reference evidence="1 2" key="1">
    <citation type="submission" date="2023-02" db="EMBL/GenBank/DDBJ databases">
        <title>Genome sequence of Sphingobacterium sp. KACC 22765.</title>
        <authorList>
            <person name="Kim S."/>
            <person name="Heo J."/>
            <person name="Kwon S.-W."/>
        </authorList>
    </citation>
    <scope>NUCLEOTIDE SEQUENCE [LARGE SCALE GENOMIC DNA]</scope>
    <source>
        <strain evidence="1 2">KACC 22765</strain>
    </source>
</reference>
<accession>A0ABY7WCS3</accession>
<dbReference type="NCBIfam" id="TIGR01200">
    <property type="entry name" value="GLPGLI"/>
    <property type="match status" value="1"/>
</dbReference>
<keyword evidence="2" id="KW-1185">Reference proteome</keyword>
<name>A0ABY7WCS3_9SPHI</name>
<evidence type="ECO:0000313" key="2">
    <source>
        <dbReference type="Proteomes" id="UP001221558"/>
    </source>
</evidence>
<dbReference type="InterPro" id="IPR005901">
    <property type="entry name" value="GLPGLI"/>
</dbReference>
<dbReference type="RefSeq" id="WP_274266191.1">
    <property type="nucleotide sequence ID" value="NZ_CP117880.1"/>
</dbReference>